<dbReference type="Proteomes" id="UP000050525">
    <property type="component" value="Unassembled WGS sequence"/>
</dbReference>
<dbReference type="EMBL" id="AKHW03006215">
    <property type="protein sequence ID" value="KYO22926.1"/>
    <property type="molecule type" value="Genomic_DNA"/>
</dbReference>
<dbReference type="InterPro" id="IPR000477">
    <property type="entry name" value="RT_dom"/>
</dbReference>
<evidence type="ECO:0000313" key="2">
    <source>
        <dbReference type="EMBL" id="KYO22926.1"/>
    </source>
</evidence>
<name>A0A151MEH3_ALLMI</name>
<evidence type="ECO:0000313" key="3">
    <source>
        <dbReference type="Proteomes" id="UP000050525"/>
    </source>
</evidence>
<protein>
    <recommendedName>
        <fullName evidence="1">Reverse transcriptase domain-containing protein</fullName>
    </recommendedName>
</protein>
<evidence type="ECO:0000259" key="1">
    <source>
        <dbReference type="Pfam" id="PF00078"/>
    </source>
</evidence>
<comment type="caution">
    <text evidence="2">The sequence shown here is derived from an EMBL/GenBank/DDBJ whole genome shotgun (WGS) entry which is preliminary data.</text>
</comment>
<dbReference type="STRING" id="8496.A0A151MEH3"/>
<dbReference type="Pfam" id="PF00078">
    <property type="entry name" value="RVT_1"/>
    <property type="match status" value="1"/>
</dbReference>
<accession>A0A151MEH3</accession>
<dbReference type="PANTHER" id="PTHR31635">
    <property type="entry name" value="REVERSE TRANSCRIPTASE DOMAIN-CONTAINING PROTEIN-RELATED"/>
    <property type="match status" value="1"/>
</dbReference>
<sequence length="187" mass="21075">MGSPPTFIGQIRMLYMDVSSKVLVNCFLSMQIAIELGVHQGCLLPPILFICAIEPLAQHIRQNSMMIHVQIPSGSKEETRLLAYMDDLNILCWNKRSEKKGLWHTQVYKAAAGPKLNMSKSTCLAMGKLEDLESLGVLVSHEGVKIRVGFDPELSGKTAWEKEIKVKWRLGLWHVCHLSMVEGTWRS</sequence>
<reference evidence="2 3" key="1">
    <citation type="journal article" date="2012" name="Genome Biol.">
        <title>Sequencing three crocodilian genomes to illuminate the evolution of archosaurs and amniotes.</title>
        <authorList>
            <person name="St John J.A."/>
            <person name="Braun E.L."/>
            <person name="Isberg S.R."/>
            <person name="Miles L.G."/>
            <person name="Chong A.Y."/>
            <person name="Gongora J."/>
            <person name="Dalzell P."/>
            <person name="Moran C."/>
            <person name="Bed'hom B."/>
            <person name="Abzhanov A."/>
            <person name="Burgess S.C."/>
            <person name="Cooksey A.M."/>
            <person name="Castoe T.A."/>
            <person name="Crawford N.G."/>
            <person name="Densmore L.D."/>
            <person name="Drew J.C."/>
            <person name="Edwards S.V."/>
            <person name="Faircloth B.C."/>
            <person name="Fujita M.K."/>
            <person name="Greenwold M.J."/>
            <person name="Hoffmann F.G."/>
            <person name="Howard J.M."/>
            <person name="Iguchi T."/>
            <person name="Janes D.E."/>
            <person name="Khan S.Y."/>
            <person name="Kohno S."/>
            <person name="de Koning A.J."/>
            <person name="Lance S.L."/>
            <person name="McCarthy F.M."/>
            <person name="McCormack J.E."/>
            <person name="Merchant M.E."/>
            <person name="Peterson D.G."/>
            <person name="Pollock D.D."/>
            <person name="Pourmand N."/>
            <person name="Raney B.J."/>
            <person name="Roessler K.A."/>
            <person name="Sanford J.R."/>
            <person name="Sawyer R.H."/>
            <person name="Schmidt C.J."/>
            <person name="Triplett E.W."/>
            <person name="Tuberville T.D."/>
            <person name="Venegas-Anaya M."/>
            <person name="Howard J.T."/>
            <person name="Jarvis E.D."/>
            <person name="Guillette L.J.Jr."/>
            <person name="Glenn T.C."/>
            <person name="Green R.E."/>
            <person name="Ray D.A."/>
        </authorList>
    </citation>
    <scope>NUCLEOTIDE SEQUENCE [LARGE SCALE GENOMIC DNA]</scope>
    <source>
        <strain evidence="2">KSC_2009_1</strain>
    </source>
</reference>
<keyword evidence="3" id="KW-1185">Reference proteome</keyword>
<organism evidence="2 3">
    <name type="scientific">Alligator mississippiensis</name>
    <name type="common">American alligator</name>
    <dbReference type="NCBI Taxonomy" id="8496"/>
    <lineage>
        <taxon>Eukaryota</taxon>
        <taxon>Metazoa</taxon>
        <taxon>Chordata</taxon>
        <taxon>Craniata</taxon>
        <taxon>Vertebrata</taxon>
        <taxon>Euteleostomi</taxon>
        <taxon>Archelosauria</taxon>
        <taxon>Archosauria</taxon>
        <taxon>Crocodylia</taxon>
        <taxon>Alligatoridae</taxon>
        <taxon>Alligatorinae</taxon>
        <taxon>Alligator</taxon>
    </lineage>
</organism>
<feature type="domain" description="Reverse transcriptase" evidence="1">
    <location>
        <begin position="28"/>
        <end position="128"/>
    </location>
</feature>
<gene>
    <name evidence="2" type="ORF">Y1Q_0005441</name>
</gene>
<dbReference type="PANTHER" id="PTHR31635:SF196">
    <property type="entry name" value="REVERSE TRANSCRIPTASE DOMAIN-CONTAINING PROTEIN-RELATED"/>
    <property type="match status" value="1"/>
</dbReference>
<proteinExistence type="predicted"/>
<dbReference type="AlphaFoldDB" id="A0A151MEH3"/>